<gene>
    <name evidence="1" type="primary">BnaC05g47880D</name>
    <name evidence="1" type="ORF">GSBRNA2T00097273001</name>
</gene>
<dbReference type="Gramene" id="CDY50695">
    <property type="protein sequence ID" value="CDY50695"/>
    <property type="gene ID" value="GSBRNA2T00097273001"/>
</dbReference>
<keyword evidence="2" id="KW-1185">Reference proteome</keyword>
<evidence type="ECO:0000313" key="2">
    <source>
        <dbReference type="Proteomes" id="UP000028999"/>
    </source>
</evidence>
<organism evidence="1 2">
    <name type="scientific">Brassica napus</name>
    <name type="common">Rape</name>
    <dbReference type="NCBI Taxonomy" id="3708"/>
    <lineage>
        <taxon>Eukaryota</taxon>
        <taxon>Viridiplantae</taxon>
        <taxon>Streptophyta</taxon>
        <taxon>Embryophyta</taxon>
        <taxon>Tracheophyta</taxon>
        <taxon>Spermatophyta</taxon>
        <taxon>Magnoliopsida</taxon>
        <taxon>eudicotyledons</taxon>
        <taxon>Gunneridae</taxon>
        <taxon>Pentapetalae</taxon>
        <taxon>rosids</taxon>
        <taxon>malvids</taxon>
        <taxon>Brassicales</taxon>
        <taxon>Brassicaceae</taxon>
        <taxon>Brassiceae</taxon>
        <taxon>Brassica</taxon>
    </lineage>
</organism>
<dbReference type="PaxDb" id="3708-A0A078II56"/>
<dbReference type="EMBL" id="LK032932">
    <property type="protein sequence ID" value="CDY50695.1"/>
    <property type="molecule type" value="Genomic_DNA"/>
</dbReference>
<accession>A0A078II56</accession>
<dbReference type="Proteomes" id="UP000028999">
    <property type="component" value="Unassembled WGS sequence"/>
</dbReference>
<reference evidence="1 2" key="1">
    <citation type="journal article" date="2014" name="Science">
        <title>Plant genetics. Early allopolyploid evolution in the post-Neolithic Brassica napus oilseed genome.</title>
        <authorList>
            <person name="Chalhoub B."/>
            <person name="Denoeud F."/>
            <person name="Liu S."/>
            <person name="Parkin I.A."/>
            <person name="Tang H."/>
            <person name="Wang X."/>
            <person name="Chiquet J."/>
            <person name="Belcram H."/>
            <person name="Tong C."/>
            <person name="Samans B."/>
            <person name="Correa M."/>
            <person name="Da Silva C."/>
            <person name="Just J."/>
            <person name="Falentin C."/>
            <person name="Koh C.S."/>
            <person name="Le Clainche I."/>
            <person name="Bernard M."/>
            <person name="Bento P."/>
            <person name="Noel B."/>
            <person name="Labadie K."/>
            <person name="Alberti A."/>
            <person name="Charles M."/>
            <person name="Arnaud D."/>
            <person name="Guo H."/>
            <person name="Daviaud C."/>
            <person name="Alamery S."/>
            <person name="Jabbari K."/>
            <person name="Zhao M."/>
            <person name="Edger P.P."/>
            <person name="Chelaifa H."/>
            <person name="Tack D."/>
            <person name="Lassalle G."/>
            <person name="Mestiri I."/>
            <person name="Schnel N."/>
            <person name="Le Paslier M.C."/>
            <person name="Fan G."/>
            <person name="Renault V."/>
            <person name="Bayer P.E."/>
            <person name="Golicz A.A."/>
            <person name="Manoli S."/>
            <person name="Lee T.H."/>
            <person name="Thi V.H."/>
            <person name="Chalabi S."/>
            <person name="Hu Q."/>
            <person name="Fan C."/>
            <person name="Tollenaere R."/>
            <person name="Lu Y."/>
            <person name="Battail C."/>
            <person name="Shen J."/>
            <person name="Sidebottom C.H."/>
            <person name="Wang X."/>
            <person name="Canaguier A."/>
            <person name="Chauveau A."/>
            <person name="Berard A."/>
            <person name="Deniot G."/>
            <person name="Guan M."/>
            <person name="Liu Z."/>
            <person name="Sun F."/>
            <person name="Lim Y.P."/>
            <person name="Lyons E."/>
            <person name="Town C.D."/>
            <person name="Bancroft I."/>
            <person name="Wang X."/>
            <person name="Meng J."/>
            <person name="Ma J."/>
            <person name="Pires J.C."/>
            <person name="King G.J."/>
            <person name="Brunel D."/>
            <person name="Delourme R."/>
            <person name="Renard M."/>
            <person name="Aury J.M."/>
            <person name="Adams K.L."/>
            <person name="Batley J."/>
            <person name="Snowdon R.J."/>
            <person name="Tost J."/>
            <person name="Edwards D."/>
            <person name="Zhou Y."/>
            <person name="Hua W."/>
            <person name="Sharpe A.G."/>
            <person name="Paterson A.H."/>
            <person name="Guan C."/>
            <person name="Wincker P."/>
        </authorList>
    </citation>
    <scope>NUCLEOTIDE SEQUENCE [LARGE SCALE GENOMIC DNA]</scope>
    <source>
        <strain evidence="2">cv. Darmor-bzh</strain>
    </source>
</reference>
<dbReference type="AlphaFoldDB" id="A0A078II56"/>
<proteinExistence type="predicted"/>
<name>A0A078II56_BRANA</name>
<sequence length="153" mass="18225">MSTKSTGKSQIPTDKTQIASFHFGRSEIDPWRWPRPAVEELKSAERLNASKTFPWEKGLNMMCLMVALEIYNKQPRKRFWMLAQMYPKNNRNEDTRVWKTPQMEGLIDSNSRESIAQHILQILELDNLEERKQMMRPRLLRAYLYHQTKQVSK</sequence>
<protein>
    <submittedName>
        <fullName evidence="1">BnaC05g47880D protein</fullName>
    </submittedName>
</protein>
<evidence type="ECO:0000313" key="1">
    <source>
        <dbReference type="EMBL" id="CDY50695.1"/>
    </source>
</evidence>